<gene>
    <name evidence="3" type="primary">LOC140015128</name>
</gene>
<keyword evidence="2" id="KW-1185">Reference proteome</keyword>
<dbReference type="RefSeq" id="XP_071923123.1">
    <property type="nucleotide sequence ID" value="XM_072067022.1"/>
</dbReference>
<evidence type="ECO:0000313" key="3">
    <source>
        <dbReference type="RefSeq" id="XP_071923123.1"/>
    </source>
</evidence>
<dbReference type="CDD" id="cd09279">
    <property type="entry name" value="RNase_HI_like"/>
    <property type="match status" value="1"/>
</dbReference>
<dbReference type="Gene3D" id="3.30.420.10">
    <property type="entry name" value="Ribonuclease H-like superfamily/Ribonuclease H"/>
    <property type="match status" value="1"/>
</dbReference>
<feature type="domain" description="RNase H type-1" evidence="1">
    <location>
        <begin position="81"/>
        <end position="186"/>
    </location>
</feature>
<reference evidence="3" key="1">
    <citation type="submission" date="2025-08" db="UniProtKB">
        <authorList>
            <consortium name="RefSeq"/>
        </authorList>
    </citation>
    <scope>IDENTIFICATION</scope>
    <source>
        <tissue evidence="3">Leaves</tissue>
    </source>
</reference>
<organism evidence="2 3">
    <name type="scientific">Coffea arabica</name>
    <name type="common">Arabian coffee</name>
    <dbReference type="NCBI Taxonomy" id="13443"/>
    <lineage>
        <taxon>Eukaryota</taxon>
        <taxon>Viridiplantae</taxon>
        <taxon>Streptophyta</taxon>
        <taxon>Embryophyta</taxon>
        <taxon>Tracheophyta</taxon>
        <taxon>Spermatophyta</taxon>
        <taxon>Magnoliopsida</taxon>
        <taxon>eudicotyledons</taxon>
        <taxon>Gunneridae</taxon>
        <taxon>Pentapetalae</taxon>
        <taxon>asterids</taxon>
        <taxon>lamiids</taxon>
        <taxon>Gentianales</taxon>
        <taxon>Rubiaceae</taxon>
        <taxon>Ixoroideae</taxon>
        <taxon>Gardenieae complex</taxon>
        <taxon>Bertiereae - Coffeeae clade</taxon>
        <taxon>Coffeeae</taxon>
        <taxon>Coffea</taxon>
    </lineage>
</organism>
<dbReference type="GeneID" id="140015128"/>
<dbReference type="SUPFAM" id="SSF53098">
    <property type="entry name" value="Ribonuclease H-like"/>
    <property type="match status" value="1"/>
</dbReference>
<name>A0ABM4VUB8_COFAR</name>
<evidence type="ECO:0000259" key="1">
    <source>
        <dbReference type="Pfam" id="PF13456"/>
    </source>
</evidence>
<proteinExistence type="predicted"/>
<dbReference type="InterPro" id="IPR002156">
    <property type="entry name" value="RNaseH_domain"/>
</dbReference>
<dbReference type="InterPro" id="IPR012337">
    <property type="entry name" value="RNaseH-like_sf"/>
</dbReference>
<accession>A0ABM4VUB8</accession>
<dbReference type="Proteomes" id="UP001652660">
    <property type="component" value="Chromosome 10e"/>
</dbReference>
<evidence type="ECO:0000313" key="2">
    <source>
        <dbReference type="Proteomes" id="UP001652660"/>
    </source>
</evidence>
<protein>
    <recommendedName>
        <fullName evidence="1">RNase H type-1 domain-containing protein</fullName>
    </recommendedName>
</protein>
<dbReference type="PANTHER" id="PTHR48475">
    <property type="entry name" value="RIBONUCLEASE H"/>
    <property type="match status" value="1"/>
</dbReference>
<sequence length="208" mass="24310">MVKWQMMLSEFNIVFTTQKAIKGQVIVDHLVENPREDDYQLLHTYFSDEQILFISASEDMNEQYPGWRLFFDGILNSFGVEIGAVLVSLEGNHYPVAAKLRFPYTNNMAEYEICIFGLQMALKMEKKDLIMFSDSDLPVHQTLKLWVTQDMKIMPYHCNLLSLANKFRNLEFRHIPRTCNAFAATLTTLFSMIQHPDELEIELIQIQF</sequence>
<dbReference type="PANTHER" id="PTHR48475:SF1">
    <property type="entry name" value="RNASE H TYPE-1 DOMAIN-CONTAINING PROTEIN"/>
    <property type="match status" value="1"/>
</dbReference>
<dbReference type="Pfam" id="PF13456">
    <property type="entry name" value="RVT_3"/>
    <property type="match status" value="1"/>
</dbReference>
<dbReference type="InterPro" id="IPR036397">
    <property type="entry name" value="RNaseH_sf"/>
</dbReference>